<proteinExistence type="predicted"/>
<comment type="caution">
    <text evidence="2">The sequence shown here is derived from an EMBL/GenBank/DDBJ whole genome shotgun (WGS) entry which is preliminary data.</text>
</comment>
<name>A0A931D9S4_9PSED</name>
<evidence type="ECO:0000313" key="3">
    <source>
        <dbReference type="Proteomes" id="UP000596932"/>
    </source>
</evidence>
<keyword evidence="3" id="KW-1185">Reference proteome</keyword>
<evidence type="ECO:0000256" key="1">
    <source>
        <dbReference type="SAM" id="SignalP"/>
    </source>
</evidence>
<gene>
    <name evidence="2" type="ORF">H3221_24305</name>
</gene>
<dbReference type="EMBL" id="JACFYX010000037">
    <property type="protein sequence ID" value="MBG0838245.1"/>
    <property type="molecule type" value="Genomic_DNA"/>
</dbReference>
<sequence length="173" mass="19341">MKPSRYLLLASVLLSGCAATHTLPSTELRYGESYLPPIHVMSNDPLKGGEIRNSLRATGMFEDVLAGQAPGDAYAVRVQVAQERDHAAFPLVLLSAATLFLLPLPSDADTRMDFTLLKGERTLKRYSYENRTRAYFWLLDRGDEANAEHLRRITRSFARDVQQDDLMQAGVAQ</sequence>
<accession>A0A931D9S4</accession>
<dbReference type="RefSeq" id="WP_196477073.1">
    <property type="nucleotide sequence ID" value="NZ_JACFYX020000018.1"/>
</dbReference>
<evidence type="ECO:0000313" key="2">
    <source>
        <dbReference type="EMBL" id="MBG0838245.1"/>
    </source>
</evidence>
<reference evidence="2" key="1">
    <citation type="submission" date="2020-07" db="EMBL/GenBank/DDBJ databases">
        <title>Pseudomonas chaetoceroseae sp. nov., a new member of the Pseudomonas oleovorans group isolated from a culture of Chaetoceros calcitrans.</title>
        <authorList>
            <person name="Girard L."/>
            <person name="Lood C."/>
            <person name="De Mot R."/>
            <person name="Baudart J."/>
        </authorList>
    </citation>
    <scope>NUCLEOTIDE SEQUENCE</scope>
    <source>
        <strain evidence="2">536</strain>
    </source>
</reference>
<protein>
    <recommendedName>
        <fullName evidence="4">Lipoprotein</fullName>
    </recommendedName>
</protein>
<dbReference type="PROSITE" id="PS51257">
    <property type="entry name" value="PROKAR_LIPOPROTEIN"/>
    <property type="match status" value="1"/>
</dbReference>
<dbReference type="Proteomes" id="UP000596932">
    <property type="component" value="Unassembled WGS sequence"/>
</dbReference>
<organism evidence="2 3">
    <name type="scientific">Pseudomonas chaetocerotis</name>
    <dbReference type="NCBI Taxonomy" id="2758695"/>
    <lineage>
        <taxon>Bacteria</taxon>
        <taxon>Pseudomonadati</taxon>
        <taxon>Pseudomonadota</taxon>
        <taxon>Gammaproteobacteria</taxon>
        <taxon>Pseudomonadales</taxon>
        <taxon>Pseudomonadaceae</taxon>
        <taxon>Pseudomonas</taxon>
    </lineage>
</organism>
<feature type="signal peptide" evidence="1">
    <location>
        <begin position="1"/>
        <end position="18"/>
    </location>
</feature>
<keyword evidence="1" id="KW-0732">Signal</keyword>
<evidence type="ECO:0008006" key="4">
    <source>
        <dbReference type="Google" id="ProtNLM"/>
    </source>
</evidence>
<feature type="chain" id="PRO_5038116873" description="Lipoprotein" evidence="1">
    <location>
        <begin position="19"/>
        <end position="173"/>
    </location>
</feature>
<dbReference type="AlphaFoldDB" id="A0A931D9S4"/>